<proteinExistence type="predicted"/>
<accession>A0A1F8DJM9</accession>
<protein>
    <submittedName>
        <fullName evidence="2">Uncharacterized protein</fullName>
    </submittedName>
</protein>
<keyword evidence="1" id="KW-1133">Transmembrane helix</keyword>
<evidence type="ECO:0000256" key="1">
    <source>
        <dbReference type="SAM" id="Phobius"/>
    </source>
</evidence>
<comment type="caution">
    <text evidence="2">The sequence shown here is derived from an EMBL/GenBank/DDBJ whole genome shotgun (WGS) entry which is preliminary data.</text>
</comment>
<sequence length="725" mass="77374">MNLKDFLTTREHPPELYWSLVIEEGWIQAGVWYIGENAAEVVSISPGAAWSEEDELTGAVDAALSSAIQKLPENYKEPNKAVFGVSSSWVKNGEITEEYLDKIKKLCTELSLNPVGFVVLPEAIAHLCKSEEGSPLNAIILGLGSGKIEISVFKLGNLVGTTEVSRSVSLVEDVTEGLSRFEGANPLPSRFIVYDGKEGELEEAKETLMQASWEGAEKIKFLHTPKAEALSPDRKVLATCLAGAAEIGHVSRVDSRDVQFSEEAEVKEENEAKAAPVEEVTAENLGFAIGSDIAVNANEIENVVPPQSAEPAVFKKTNFSPGSKLSEYLQKTKNLFHSFSLKTNGAPRVKNKTLIGILVVVLLTIVGGVVYWWFFPKADVAVFVTPKRFEQQAQLSFNPSGISDAESGVIPAQVITDTVTGDKTKSTTGTKLIGNKAVGSVQVANGNGTAINLAAGTLLTSSTGLKFVTNSQASVSGQILPGSPGTANVDVTAFDIGAQYNLAKDEVFSIGNYSKAMVAGRSLSDFSGGSSQEISAVDADDQANLETDLQGELVQNAINNISAKVTSDQVFVNDLAGLDTVSKDFDHKIGDQADSIKLSLNLNATGIAADKVKLIEYAKGVLKDKVPSGYVLDSDQIDFKFKFSAASGGNYLYDVTIGANFLPEMDKTKIITQISGKTIARTQNYLNSIPGFGHAEITLKPKLPGPLGTLPRISKNITLTVSAEQ</sequence>
<feature type="transmembrane region" description="Helical" evidence="1">
    <location>
        <begin position="354"/>
        <end position="374"/>
    </location>
</feature>
<dbReference type="AlphaFoldDB" id="A0A1F8DJM9"/>
<name>A0A1F8DJM9_9BACT</name>
<gene>
    <name evidence="2" type="ORF">A2573_03350</name>
</gene>
<evidence type="ECO:0000313" key="3">
    <source>
        <dbReference type="Proteomes" id="UP000177596"/>
    </source>
</evidence>
<keyword evidence="1" id="KW-0472">Membrane</keyword>
<dbReference type="EMBL" id="MGIL01000007">
    <property type="protein sequence ID" value="OGM88616.1"/>
    <property type="molecule type" value="Genomic_DNA"/>
</dbReference>
<evidence type="ECO:0000313" key="2">
    <source>
        <dbReference type="EMBL" id="OGM88616.1"/>
    </source>
</evidence>
<dbReference type="Proteomes" id="UP000177596">
    <property type="component" value="Unassembled WGS sequence"/>
</dbReference>
<keyword evidence="1" id="KW-0812">Transmembrane</keyword>
<organism evidence="2 3">
    <name type="scientific">Candidatus Woesebacteria bacterium RIFOXYD1_FULL_43_18</name>
    <dbReference type="NCBI Taxonomy" id="1802551"/>
    <lineage>
        <taxon>Bacteria</taxon>
        <taxon>Candidatus Woeseibacteriota</taxon>
    </lineage>
</organism>
<reference evidence="2 3" key="1">
    <citation type="journal article" date="2016" name="Nat. Commun.">
        <title>Thousands of microbial genomes shed light on interconnected biogeochemical processes in an aquifer system.</title>
        <authorList>
            <person name="Anantharaman K."/>
            <person name="Brown C.T."/>
            <person name="Hug L.A."/>
            <person name="Sharon I."/>
            <person name="Castelle C.J."/>
            <person name="Probst A.J."/>
            <person name="Thomas B.C."/>
            <person name="Singh A."/>
            <person name="Wilkins M.J."/>
            <person name="Karaoz U."/>
            <person name="Brodie E.L."/>
            <person name="Williams K.H."/>
            <person name="Hubbard S.S."/>
            <person name="Banfield J.F."/>
        </authorList>
    </citation>
    <scope>NUCLEOTIDE SEQUENCE [LARGE SCALE GENOMIC DNA]</scope>
</reference>